<dbReference type="Proteomes" id="UP000309594">
    <property type="component" value="Unassembled WGS sequence"/>
</dbReference>
<dbReference type="AlphaFoldDB" id="A0A4U1G4J0"/>
<reference evidence="1 2" key="1">
    <citation type="submission" date="2019-04" db="EMBL/GenBank/DDBJ databases">
        <title>Pedobacter sp. RP-1-16 sp. nov., isolated from Arctic soil.</title>
        <authorList>
            <person name="Dahal R.H."/>
            <person name="Kim D.-U."/>
        </authorList>
    </citation>
    <scope>NUCLEOTIDE SEQUENCE [LARGE SCALE GENOMIC DNA]</scope>
    <source>
        <strain evidence="1 2">RP-1-16</strain>
    </source>
</reference>
<dbReference type="EMBL" id="SWDX01000007">
    <property type="protein sequence ID" value="TKC58535.1"/>
    <property type="molecule type" value="Genomic_DNA"/>
</dbReference>
<proteinExistence type="predicted"/>
<protein>
    <submittedName>
        <fullName evidence="1">Uncharacterized protein</fullName>
    </submittedName>
</protein>
<comment type="caution">
    <text evidence="1">The sequence shown here is derived from an EMBL/GenBank/DDBJ whole genome shotgun (WGS) entry which is preliminary data.</text>
</comment>
<accession>A0A4U1G4J0</accession>
<organism evidence="1 2">
    <name type="scientific">Pedobacter hiemivivus</name>
    <dbReference type="NCBI Taxonomy" id="2530454"/>
    <lineage>
        <taxon>Bacteria</taxon>
        <taxon>Pseudomonadati</taxon>
        <taxon>Bacteroidota</taxon>
        <taxon>Sphingobacteriia</taxon>
        <taxon>Sphingobacteriales</taxon>
        <taxon>Sphingobacteriaceae</taxon>
        <taxon>Pedobacter</taxon>
    </lineage>
</organism>
<evidence type="ECO:0000313" key="2">
    <source>
        <dbReference type="Proteomes" id="UP000309594"/>
    </source>
</evidence>
<name>A0A4U1G4J0_9SPHI</name>
<sequence>MEEPNNLDFNQLKDVSSLKMEQYKLAIGRIAKNGKTYMSLKGGEIDCGAKTVDFELPVQFYMMKLQNFLIRKGNDR</sequence>
<evidence type="ECO:0000313" key="1">
    <source>
        <dbReference type="EMBL" id="TKC58535.1"/>
    </source>
</evidence>
<gene>
    <name evidence="1" type="ORF">FBD94_18135</name>
</gene>